<keyword evidence="5" id="KW-1185">Reference proteome</keyword>
<sequence>MMQQPSHSDRDETLARRIGQLREAGQPLHTDPELRNDPLGRALLALADEVAPVDQPARRERIWQQIAMRMHRQAADRMPQRPALKRRPRWRRALAVAIVLLAAGLGWWLHLLREAAPVLVASATTTRQVYTAPDGSHITLRPHSRLYLLTHADKVLRYRLEGEAFFEVVHRPTRQFQVEAGPVRVTVLGTRFDVRTWSGVEVFLEEGRVQLEGPAGQRQVLTAGQRSRLTADGHLTSPEPASAEDYLDWMQGRLAFTQEPASQVAAELAHHFGVQITLPEPYASQTLSGTLLLDSLEQTLEDLSRALGGRFIRIAPGHYRFEAHAVR</sequence>
<evidence type="ECO:0000313" key="5">
    <source>
        <dbReference type="Proteomes" id="UP000185812"/>
    </source>
</evidence>
<dbReference type="OrthoDB" id="1524389at2"/>
<dbReference type="InterPro" id="IPR012373">
    <property type="entry name" value="Ferrdict_sens_TM"/>
</dbReference>
<accession>A0A1M6TJH0</accession>
<dbReference type="AlphaFoldDB" id="A0A1M6TJH0"/>
<dbReference type="GO" id="GO:0016989">
    <property type="term" value="F:sigma factor antagonist activity"/>
    <property type="evidence" value="ECO:0007669"/>
    <property type="project" value="TreeGrafter"/>
</dbReference>
<evidence type="ECO:0000256" key="1">
    <source>
        <dbReference type="SAM" id="Phobius"/>
    </source>
</evidence>
<dbReference type="Gene3D" id="2.60.120.1440">
    <property type="match status" value="1"/>
</dbReference>
<reference evidence="5" key="1">
    <citation type="submission" date="2016-11" db="EMBL/GenBank/DDBJ databases">
        <authorList>
            <person name="Varghese N."/>
            <person name="Submissions S."/>
        </authorList>
    </citation>
    <scope>NUCLEOTIDE SEQUENCE [LARGE SCALE GENOMIC DNA]</scope>
    <source>
        <strain evidence="5">DSM 22212</strain>
    </source>
</reference>
<feature type="transmembrane region" description="Helical" evidence="1">
    <location>
        <begin position="90"/>
        <end position="109"/>
    </location>
</feature>
<dbReference type="RefSeq" id="WP_072715286.1">
    <property type="nucleotide sequence ID" value="NZ_FRAU01000004.1"/>
</dbReference>
<protein>
    <submittedName>
        <fullName evidence="4">FecR family protein</fullName>
    </submittedName>
</protein>
<dbReference type="Gene3D" id="3.55.50.30">
    <property type="match status" value="1"/>
</dbReference>
<dbReference type="EMBL" id="FRAU01000004">
    <property type="protein sequence ID" value="SHK57222.1"/>
    <property type="molecule type" value="Genomic_DNA"/>
</dbReference>
<proteinExistence type="predicted"/>
<name>A0A1M6TJH0_9BACT</name>
<evidence type="ECO:0000259" key="2">
    <source>
        <dbReference type="Pfam" id="PF04773"/>
    </source>
</evidence>
<keyword evidence="1" id="KW-1133">Transmembrane helix</keyword>
<gene>
    <name evidence="4" type="ORF">SAMN04488087_1426</name>
</gene>
<keyword evidence="1" id="KW-0472">Membrane</keyword>
<evidence type="ECO:0000259" key="3">
    <source>
        <dbReference type="Pfam" id="PF16344"/>
    </source>
</evidence>
<dbReference type="Pfam" id="PF04773">
    <property type="entry name" value="FecR"/>
    <property type="match status" value="1"/>
</dbReference>
<keyword evidence="1" id="KW-0812">Transmembrane</keyword>
<evidence type="ECO:0000313" key="4">
    <source>
        <dbReference type="EMBL" id="SHK57222.1"/>
    </source>
</evidence>
<dbReference type="Pfam" id="PF16344">
    <property type="entry name" value="FecR_C"/>
    <property type="match status" value="1"/>
</dbReference>
<organism evidence="4 5">
    <name type="scientific">Rhodothermus profundi</name>
    <dbReference type="NCBI Taxonomy" id="633813"/>
    <lineage>
        <taxon>Bacteria</taxon>
        <taxon>Pseudomonadati</taxon>
        <taxon>Rhodothermota</taxon>
        <taxon>Rhodothermia</taxon>
        <taxon>Rhodothermales</taxon>
        <taxon>Rhodothermaceae</taxon>
        <taxon>Rhodothermus</taxon>
    </lineage>
</organism>
<dbReference type="InterPro" id="IPR032508">
    <property type="entry name" value="FecR_C"/>
</dbReference>
<feature type="domain" description="Protein FecR C-terminal" evidence="3">
    <location>
        <begin position="254"/>
        <end position="311"/>
    </location>
</feature>
<dbReference type="PANTHER" id="PTHR30273:SF2">
    <property type="entry name" value="PROTEIN FECR"/>
    <property type="match status" value="1"/>
</dbReference>
<dbReference type="STRING" id="633813.SAMN04488087_1426"/>
<dbReference type="InterPro" id="IPR006860">
    <property type="entry name" value="FecR"/>
</dbReference>
<feature type="domain" description="FecR protein" evidence="2">
    <location>
        <begin position="122"/>
        <end position="210"/>
    </location>
</feature>
<dbReference type="Proteomes" id="UP000185812">
    <property type="component" value="Unassembled WGS sequence"/>
</dbReference>
<dbReference type="PANTHER" id="PTHR30273">
    <property type="entry name" value="PERIPLASMIC SIGNAL SENSOR AND SIGMA FACTOR ACTIVATOR FECR-RELATED"/>
    <property type="match status" value="1"/>
</dbReference>